<dbReference type="Pfam" id="PF05762">
    <property type="entry name" value="VWA_CoxE"/>
    <property type="match status" value="1"/>
</dbReference>
<keyword evidence="2" id="KW-1185">Reference proteome</keyword>
<dbReference type="AlphaFoldDB" id="A0A1V9FTN7"/>
<evidence type="ECO:0000313" key="2">
    <source>
        <dbReference type="Proteomes" id="UP000192796"/>
    </source>
</evidence>
<reference evidence="1 2" key="1">
    <citation type="submission" date="2016-03" db="EMBL/GenBank/DDBJ databases">
        <title>Niastella vici sp. nov., isolated from farmland soil.</title>
        <authorList>
            <person name="Chen L."/>
            <person name="Wang D."/>
            <person name="Yang S."/>
            <person name="Wang G."/>
        </authorList>
    </citation>
    <scope>NUCLEOTIDE SEQUENCE [LARGE SCALE GENOMIC DNA]</scope>
    <source>
        <strain evidence="1 2">DJ57</strain>
    </source>
</reference>
<sequence length="372" mass="43314">MSTRLTALSQNIVQFARFLRLQGFTVGIEEETMILQSLQHFDYTSHESFFLLLKMIICRSKSNLNDFDELFRQYWKQLDKLLDAKRKEGTKKKKPPTPKAQFAALNAWLKGRPNKETEETASYSVKESLSQKDFSAVPDNEVAELMKCIRSLSRRLAAKANRRYELSNKTDLPDLRQTLRKNLRRGGELIDIMHRRPKRNRVKLLMLCDVSKSMELYSSFLLQFMYAFQQVYQRMETFIFSTSLQRITPMLKQKHFGEALELLSTANEGWNSGTRIGESLNTFVNEYSHKLIDSKTIVIILSDGWDTGNIELLKQSMHHIHYRSKKVIWLNPLAGYTAYRPEVAGMKAAMPFIDVFAGVYNIESLRRLSKWI</sequence>
<name>A0A1V9FTN7_9BACT</name>
<evidence type="ECO:0000313" key="1">
    <source>
        <dbReference type="EMBL" id="OQP61739.1"/>
    </source>
</evidence>
<comment type="caution">
    <text evidence="1">The sequence shown here is derived from an EMBL/GenBank/DDBJ whole genome shotgun (WGS) entry which is preliminary data.</text>
</comment>
<organism evidence="1 2">
    <name type="scientific">Niastella vici</name>
    <dbReference type="NCBI Taxonomy" id="1703345"/>
    <lineage>
        <taxon>Bacteria</taxon>
        <taxon>Pseudomonadati</taxon>
        <taxon>Bacteroidota</taxon>
        <taxon>Chitinophagia</taxon>
        <taxon>Chitinophagales</taxon>
        <taxon>Chitinophagaceae</taxon>
        <taxon>Niastella</taxon>
    </lineage>
</organism>
<dbReference type="InterPro" id="IPR036465">
    <property type="entry name" value="vWFA_dom_sf"/>
</dbReference>
<dbReference type="CDD" id="cd00198">
    <property type="entry name" value="vWFA"/>
    <property type="match status" value="1"/>
</dbReference>
<gene>
    <name evidence="1" type="ORF">A3860_31230</name>
</gene>
<accession>A0A1V9FTN7</accession>
<dbReference type="PANTHER" id="PTHR39338:SF6">
    <property type="entry name" value="BLL5662 PROTEIN"/>
    <property type="match status" value="1"/>
</dbReference>
<dbReference type="InterPro" id="IPR011195">
    <property type="entry name" value="UCP010256"/>
</dbReference>
<dbReference type="PIRSF" id="PIRSF010256">
    <property type="entry name" value="CoxE_vWa"/>
    <property type="match status" value="1"/>
</dbReference>
<proteinExistence type="predicted"/>
<dbReference type="RefSeq" id="WP_081150479.1">
    <property type="nucleotide sequence ID" value="NZ_LVYD01000056.1"/>
</dbReference>
<dbReference type="InterPro" id="IPR008912">
    <property type="entry name" value="Uncharacterised_CoxE"/>
</dbReference>
<dbReference type="PANTHER" id="PTHR39338">
    <property type="entry name" value="BLL5662 PROTEIN-RELATED"/>
    <property type="match status" value="1"/>
</dbReference>
<dbReference type="STRING" id="1703345.A3860_31230"/>
<dbReference type="OrthoDB" id="9790469at2"/>
<dbReference type="Proteomes" id="UP000192796">
    <property type="component" value="Unassembled WGS sequence"/>
</dbReference>
<dbReference type="EMBL" id="LVYD01000056">
    <property type="protein sequence ID" value="OQP61739.1"/>
    <property type="molecule type" value="Genomic_DNA"/>
</dbReference>
<dbReference type="Gene3D" id="3.40.50.410">
    <property type="entry name" value="von Willebrand factor, type A domain"/>
    <property type="match status" value="1"/>
</dbReference>
<protein>
    <submittedName>
        <fullName evidence="1">VWA containing CoxE family protein</fullName>
    </submittedName>
</protein>
<dbReference type="SUPFAM" id="SSF53300">
    <property type="entry name" value="vWA-like"/>
    <property type="match status" value="1"/>
</dbReference>